<proteinExistence type="predicted"/>
<feature type="transmembrane region" description="Helical" evidence="1">
    <location>
        <begin position="12"/>
        <end position="29"/>
    </location>
</feature>
<gene>
    <name evidence="3" type="ORF">B4O97_05490</name>
</gene>
<reference evidence="3 4" key="1">
    <citation type="submission" date="2017-03" db="EMBL/GenBank/DDBJ databases">
        <title>Draft Genome sequence of Marispirochaeta sp. strain JC444.</title>
        <authorList>
            <person name="Shivani Y."/>
            <person name="Subhash Y."/>
            <person name="Sasikala C."/>
            <person name="Ramana C."/>
        </authorList>
    </citation>
    <scope>NUCLEOTIDE SEQUENCE [LARGE SCALE GENOMIC DNA]</scope>
    <source>
        <strain evidence="3 4">JC444</strain>
    </source>
</reference>
<dbReference type="RefSeq" id="WP_083049028.1">
    <property type="nucleotide sequence ID" value="NZ_MWQY01000005.1"/>
</dbReference>
<dbReference type="PROSITE" id="PS50206">
    <property type="entry name" value="RHODANESE_3"/>
    <property type="match status" value="1"/>
</dbReference>
<dbReference type="GO" id="GO:0004792">
    <property type="term" value="F:thiosulfate-cyanide sulfurtransferase activity"/>
    <property type="evidence" value="ECO:0007669"/>
    <property type="project" value="TreeGrafter"/>
</dbReference>
<evidence type="ECO:0000259" key="2">
    <source>
        <dbReference type="PROSITE" id="PS50206"/>
    </source>
</evidence>
<protein>
    <recommendedName>
        <fullName evidence="2">Rhodanese domain-containing protein</fullName>
    </recommendedName>
</protein>
<evidence type="ECO:0000313" key="4">
    <source>
        <dbReference type="Proteomes" id="UP000192343"/>
    </source>
</evidence>
<dbReference type="STRING" id="1963862.B4O97_05490"/>
<dbReference type="Pfam" id="PF00581">
    <property type="entry name" value="Rhodanese"/>
    <property type="match status" value="1"/>
</dbReference>
<evidence type="ECO:0000313" key="3">
    <source>
        <dbReference type="EMBL" id="ORC36527.1"/>
    </source>
</evidence>
<dbReference type="InterPro" id="IPR001763">
    <property type="entry name" value="Rhodanese-like_dom"/>
</dbReference>
<accession>A0A1Y1S082</accession>
<keyword evidence="4" id="KW-1185">Reference proteome</keyword>
<dbReference type="SMART" id="SM00450">
    <property type="entry name" value="RHOD"/>
    <property type="match status" value="1"/>
</dbReference>
<dbReference type="PANTHER" id="PTHR44086:SF10">
    <property type="entry name" value="THIOSULFATE SULFURTRANSFERASE_RHODANESE-LIKE DOMAIN-CONTAINING PROTEIN 3"/>
    <property type="match status" value="1"/>
</dbReference>
<dbReference type="InterPro" id="IPR036873">
    <property type="entry name" value="Rhodanese-like_dom_sf"/>
</dbReference>
<dbReference type="SUPFAM" id="SSF52821">
    <property type="entry name" value="Rhodanese/Cell cycle control phosphatase"/>
    <property type="match status" value="1"/>
</dbReference>
<organism evidence="3 4">
    <name type="scientific">Marispirochaeta aestuarii</name>
    <dbReference type="NCBI Taxonomy" id="1963862"/>
    <lineage>
        <taxon>Bacteria</taxon>
        <taxon>Pseudomonadati</taxon>
        <taxon>Spirochaetota</taxon>
        <taxon>Spirochaetia</taxon>
        <taxon>Spirochaetales</taxon>
        <taxon>Spirochaetaceae</taxon>
        <taxon>Marispirochaeta</taxon>
    </lineage>
</organism>
<comment type="caution">
    <text evidence="3">The sequence shown here is derived from an EMBL/GenBank/DDBJ whole genome shotgun (WGS) entry which is preliminary data.</text>
</comment>
<keyword evidence="1" id="KW-1133">Transmembrane helix</keyword>
<name>A0A1Y1S082_9SPIO</name>
<dbReference type="OrthoDB" id="9800872at2"/>
<keyword evidence="1" id="KW-0812">Transmembrane</keyword>
<dbReference type="Gene3D" id="3.40.250.10">
    <property type="entry name" value="Rhodanese-like domain"/>
    <property type="match status" value="1"/>
</dbReference>
<keyword evidence="1" id="KW-0472">Membrane</keyword>
<dbReference type="CDD" id="cd00158">
    <property type="entry name" value="RHOD"/>
    <property type="match status" value="1"/>
</dbReference>
<dbReference type="PANTHER" id="PTHR44086">
    <property type="entry name" value="THIOSULFATE SULFURTRANSFERASE RDL2, MITOCHONDRIAL-RELATED"/>
    <property type="match status" value="1"/>
</dbReference>
<dbReference type="Proteomes" id="UP000192343">
    <property type="component" value="Unassembled WGS sequence"/>
</dbReference>
<dbReference type="AlphaFoldDB" id="A0A1Y1S082"/>
<sequence length="135" mass="15486">MEYRLEKKRIILYIALAILVSFTLLSLYPREGSRDSPYRDPENLKQLVDDQDSSYLLLDVRTPSEYSSGYIPTAQNLPLQILGENLPETSRDSLIILYCRSGNRSSQAARLLHKEGYTNVVDFGGINRWPYGLNR</sequence>
<dbReference type="EMBL" id="MWQY01000005">
    <property type="protein sequence ID" value="ORC36527.1"/>
    <property type="molecule type" value="Genomic_DNA"/>
</dbReference>
<evidence type="ECO:0000256" key="1">
    <source>
        <dbReference type="SAM" id="Phobius"/>
    </source>
</evidence>
<feature type="domain" description="Rhodanese" evidence="2">
    <location>
        <begin position="51"/>
        <end position="135"/>
    </location>
</feature>